<dbReference type="CDD" id="cd06124">
    <property type="entry name" value="cupin_NimR-like_N"/>
    <property type="match status" value="1"/>
</dbReference>
<keyword evidence="4" id="KW-0804">Transcription</keyword>
<dbReference type="EMBL" id="CAJZAF010000056">
    <property type="protein sequence ID" value="CAG9186957.1"/>
    <property type="molecule type" value="Genomic_DNA"/>
</dbReference>
<proteinExistence type="predicted"/>
<name>A0ABM8Y2K7_9BURK</name>
<dbReference type="InterPro" id="IPR018060">
    <property type="entry name" value="HTH_AraC"/>
</dbReference>
<dbReference type="InterPro" id="IPR018062">
    <property type="entry name" value="HTH_AraC-typ_CS"/>
</dbReference>
<evidence type="ECO:0000256" key="2">
    <source>
        <dbReference type="ARBA" id="ARBA00023125"/>
    </source>
</evidence>
<dbReference type="SUPFAM" id="SSF51182">
    <property type="entry name" value="RmlC-like cupins"/>
    <property type="match status" value="1"/>
</dbReference>
<organism evidence="6 7">
    <name type="scientific">Cupriavidus pinatubonensis</name>
    <dbReference type="NCBI Taxonomy" id="248026"/>
    <lineage>
        <taxon>Bacteria</taxon>
        <taxon>Pseudomonadati</taxon>
        <taxon>Pseudomonadota</taxon>
        <taxon>Betaproteobacteria</taxon>
        <taxon>Burkholderiales</taxon>
        <taxon>Burkholderiaceae</taxon>
        <taxon>Cupriavidus</taxon>
    </lineage>
</organism>
<dbReference type="InterPro" id="IPR014710">
    <property type="entry name" value="RmlC-like_jellyroll"/>
</dbReference>
<dbReference type="RefSeq" id="WP_224010033.1">
    <property type="nucleotide sequence ID" value="NZ_CAJZAF010000056.1"/>
</dbReference>
<keyword evidence="3" id="KW-0010">Activator</keyword>
<comment type="caution">
    <text evidence="6">The sequence shown here is derived from an EMBL/GenBank/DDBJ whole genome shotgun (WGS) entry which is preliminary data.</text>
</comment>
<dbReference type="InterPro" id="IPR020449">
    <property type="entry name" value="Tscrpt_reg_AraC-type_HTH"/>
</dbReference>
<gene>
    <name evidence="6" type="primary">nimR_2</name>
    <name evidence="6" type="ORF">LMG23994_06464</name>
</gene>
<evidence type="ECO:0000256" key="1">
    <source>
        <dbReference type="ARBA" id="ARBA00023015"/>
    </source>
</evidence>
<evidence type="ECO:0000259" key="5">
    <source>
        <dbReference type="PROSITE" id="PS01124"/>
    </source>
</evidence>
<dbReference type="SMART" id="SM00342">
    <property type="entry name" value="HTH_ARAC"/>
    <property type="match status" value="1"/>
</dbReference>
<dbReference type="PROSITE" id="PS00041">
    <property type="entry name" value="HTH_ARAC_FAMILY_1"/>
    <property type="match status" value="1"/>
</dbReference>
<accession>A0ABM8Y2K7</accession>
<keyword evidence="2" id="KW-0238">DNA-binding</keyword>
<dbReference type="Pfam" id="PF02311">
    <property type="entry name" value="AraC_binding"/>
    <property type="match status" value="1"/>
</dbReference>
<protein>
    <submittedName>
        <fullName evidence="6">HTH-type transcriptional regulator NimR</fullName>
    </submittedName>
</protein>
<evidence type="ECO:0000256" key="3">
    <source>
        <dbReference type="ARBA" id="ARBA00023159"/>
    </source>
</evidence>
<dbReference type="Gene3D" id="1.10.10.60">
    <property type="entry name" value="Homeodomain-like"/>
    <property type="match status" value="2"/>
</dbReference>
<evidence type="ECO:0000313" key="7">
    <source>
        <dbReference type="Proteomes" id="UP000701702"/>
    </source>
</evidence>
<dbReference type="Gene3D" id="2.60.120.10">
    <property type="entry name" value="Jelly Rolls"/>
    <property type="match status" value="1"/>
</dbReference>
<dbReference type="PROSITE" id="PS01124">
    <property type="entry name" value="HTH_ARAC_FAMILY_2"/>
    <property type="match status" value="1"/>
</dbReference>
<dbReference type="PANTHER" id="PTHR11019:SF159">
    <property type="entry name" value="TRANSCRIPTIONAL REGULATOR-RELATED"/>
    <property type="match status" value="1"/>
</dbReference>
<reference evidence="6 7" key="1">
    <citation type="submission" date="2021-08" db="EMBL/GenBank/DDBJ databases">
        <authorList>
            <person name="Peeters C."/>
        </authorList>
    </citation>
    <scope>NUCLEOTIDE SEQUENCE [LARGE SCALE GENOMIC DNA]</scope>
    <source>
        <strain evidence="6 7">LMG 23994</strain>
    </source>
</reference>
<keyword evidence="7" id="KW-1185">Reference proteome</keyword>
<keyword evidence="1" id="KW-0805">Transcription regulation</keyword>
<sequence>MHDSDSGLRALTRLPRPLYGHVDALPNRALGFRHQHPWCQFSYAARGVLEILTERGVYVAPPQWGVWIPPGVQHRVRCAEDTRIRSLYLDSTRCAPHLERCRVLSVSPLLKELVCTFSELPVDYDEVGTEGRLAQVLLDQLVAAQEVDMMLPMPADQRLRLVCDGLRREPGTDASLEAWSKRLAVSEKTLTRLFLRDTGLTFRAWRQRLRLLNALPRLERGAPVTDVAYDCGYESLSAFISAFRRLFSVTPGEFARQLA</sequence>
<evidence type="ECO:0000313" key="6">
    <source>
        <dbReference type="EMBL" id="CAG9186957.1"/>
    </source>
</evidence>
<dbReference type="PRINTS" id="PR00032">
    <property type="entry name" value="HTHARAC"/>
</dbReference>
<feature type="domain" description="HTH araC/xylS-type" evidence="5">
    <location>
        <begin position="156"/>
        <end position="257"/>
    </location>
</feature>
<dbReference type="Proteomes" id="UP000701702">
    <property type="component" value="Unassembled WGS sequence"/>
</dbReference>
<dbReference type="SUPFAM" id="SSF46689">
    <property type="entry name" value="Homeodomain-like"/>
    <property type="match status" value="1"/>
</dbReference>
<dbReference type="InterPro" id="IPR011051">
    <property type="entry name" value="RmlC_Cupin_sf"/>
</dbReference>
<dbReference type="PANTHER" id="PTHR11019">
    <property type="entry name" value="HTH-TYPE TRANSCRIPTIONAL REGULATOR NIMR"/>
    <property type="match status" value="1"/>
</dbReference>
<dbReference type="InterPro" id="IPR009057">
    <property type="entry name" value="Homeodomain-like_sf"/>
</dbReference>
<dbReference type="Pfam" id="PF12833">
    <property type="entry name" value="HTH_18"/>
    <property type="match status" value="1"/>
</dbReference>
<dbReference type="InterPro" id="IPR003313">
    <property type="entry name" value="AraC-bd"/>
</dbReference>
<evidence type="ECO:0000256" key="4">
    <source>
        <dbReference type="ARBA" id="ARBA00023163"/>
    </source>
</evidence>